<evidence type="ECO:0000313" key="2">
    <source>
        <dbReference type="Proteomes" id="UP001060215"/>
    </source>
</evidence>
<dbReference type="EMBL" id="CM045761">
    <property type="protein sequence ID" value="KAI8014264.1"/>
    <property type="molecule type" value="Genomic_DNA"/>
</dbReference>
<name>A0ACC0HLG6_9ERIC</name>
<dbReference type="Proteomes" id="UP001060215">
    <property type="component" value="Chromosome 4"/>
</dbReference>
<gene>
    <name evidence="1" type="ORF">LOK49_LG05G03442</name>
</gene>
<comment type="caution">
    <text evidence="1">The sequence shown here is derived from an EMBL/GenBank/DDBJ whole genome shotgun (WGS) entry which is preliminary data.</text>
</comment>
<accession>A0ACC0HLG6</accession>
<reference evidence="1 2" key="1">
    <citation type="journal article" date="2022" name="Plant J.">
        <title>Chromosome-level genome of Camellia lanceoleosa provides a valuable resource for understanding genome evolution and self-incompatibility.</title>
        <authorList>
            <person name="Gong W."/>
            <person name="Xiao S."/>
            <person name="Wang L."/>
            <person name="Liao Z."/>
            <person name="Chang Y."/>
            <person name="Mo W."/>
            <person name="Hu G."/>
            <person name="Li W."/>
            <person name="Zhao G."/>
            <person name="Zhu H."/>
            <person name="Hu X."/>
            <person name="Ji K."/>
            <person name="Xiang X."/>
            <person name="Song Q."/>
            <person name="Yuan D."/>
            <person name="Jin S."/>
            <person name="Zhang L."/>
        </authorList>
    </citation>
    <scope>NUCLEOTIDE SEQUENCE [LARGE SCALE GENOMIC DNA]</scope>
    <source>
        <strain evidence="1">SQ_2022a</strain>
    </source>
</reference>
<keyword evidence="2" id="KW-1185">Reference proteome</keyword>
<organism evidence="1 2">
    <name type="scientific">Camellia lanceoleosa</name>
    <dbReference type="NCBI Taxonomy" id="1840588"/>
    <lineage>
        <taxon>Eukaryota</taxon>
        <taxon>Viridiplantae</taxon>
        <taxon>Streptophyta</taxon>
        <taxon>Embryophyta</taxon>
        <taxon>Tracheophyta</taxon>
        <taxon>Spermatophyta</taxon>
        <taxon>Magnoliopsida</taxon>
        <taxon>eudicotyledons</taxon>
        <taxon>Gunneridae</taxon>
        <taxon>Pentapetalae</taxon>
        <taxon>asterids</taxon>
        <taxon>Ericales</taxon>
        <taxon>Theaceae</taxon>
        <taxon>Camellia</taxon>
    </lineage>
</organism>
<evidence type="ECO:0000313" key="1">
    <source>
        <dbReference type="EMBL" id="KAI8014264.1"/>
    </source>
</evidence>
<protein>
    <submittedName>
        <fullName evidence="1">Uncharacterized protein</fullName>
    </submittedName>
</protein>
<sequence length="93" mass="9608">MFGGKSTGHGQNCVAEKGRERVDAKDAQSGNKLVGISTSHSGELNTGEPIQPGSMSSVKGLKGVGEHFNANGALNGFGSSRLHEREVIKGESV</sequence>
<proteinExistence type="predicted"/>